<accession>A0A8X6SD57</accession>
<name>A0A8X6SD57_TRICX</name>
<comment type="caution">
    <text evidence="1">The sequence shown here is derived from an EMBL/GenBank/DDBJ whole genome shotgun (WGS) entry which is preliminary data.</text>
</comment>
<evidence type="ECO:0000313" key="2">
    <source>
        <dbReference type="Proteomes" id="UP000887159"/>
    </source>
</evidence>
<evidence type="ECO:0000313" key="1">
    <source>
        <dbReference type="EMBL" id="GFY10051.1"/>
    </source>
</evidence>
<protein>
    <submittedName>
        <fullName evidence="1">Uncharacterized protein</fullName>
    </submittedName>
</protein>
<proteinExistence type="predicted"/>
<dbReference type="Proteomes" id="UP000887159">
    <property type="component" value="Unassembled WGS sequence"/>
</dbReference>
<dbReference type="AlphaFoldDB" id="A0A8X6SD57"/>
<sequence>MNLVFSSFTVNPLFLAAVSSALKASTMAALVLPMISTAVLARISSQSSRHCWRSQLPHASTLIQRNFGFVLGVQQTKQLPRIAKVDLVRQLGCNLSQSLSNHGHVFYRRKIRRASRQGKKFNLVIDEEPLDNA</sequence>
<organism evidence="1 2">
    <name type="scientific">Trichonephila clavipes</name>
    <name type="common">Golden silk orbweaver</name>
    <name type="synonym">Nephila clavipes</name>
    <dbReference type="NCBI Taxonomy" id="2585209"/>
    <lineage>
        <taxon>Eukaryota</taxon>
        <taxon>Metazoa</taxon>
        <taxon>Ecdysozoa</taxon>
        <taxon>Arthropoda</taxon>
        <taxon>Chelicerata</taxon>
        <taxon>Arachnida</taxon>
        <taxon>Araneae</taxon>
        <taxon>Araneomorphae</taxon>
        <taxon>Entelegynae</taxon>
        <taxon>Araneoidea</taxon>
        <taxon>Nephilidae</taxon>
        <taxon>Trichonephila</taxon>
    </lineage>
</organism>
<dbReference type="EMBL" id="BMAU01021294">
    <property type="protein sequence ID" value="GFY10051.1"/>
    <property type="molecule type" value="Genomic_DNA"/>
</dbReference>
<reference evidence="1" key="1">
    <citation type="submission" date="2020-08" db="EMBL/GenBank/DDBJ databases">
        <title>Multicomponent nature underlies the extraordinary mechanical properties of spider dragline silk.</title>
        <authorList>
            <person name="Kono N."/>
            <person name="Nakamura H."/>
            <person name="Mori M."/>
            <person name="Yoshida Y."/>
            <person name="Ohtoshi R."/>
            <person name="Malay A.D."/>
            <person name="Moran D.A.P."/>
            <person name="Tomita M."/>
            <person name="Numata K."/>
            <person name="Arakawa K."/>
        </authorList>
    </citation>
    <scope>NUCLEOTIDE SEQUENCE</scope>
</reference>
<keyword evidence="2" id="KW-1185">Reference proteome</keyword>
<gene>
    <name evidence="1" type="ORF">TNCV_1945961</name>
</gene>